<evidence type="ECO:0000259" key="5">
    <source>
        <dbReference type="PROSITE" id="PS51319"/>
    </source>
</evidence>
<dbReference type="PROSITE" id="PS51319">
    <property type="entry name" value="TFIIS_N"/>
    <property type="match status" value="1"/>
</dbReference>
<dbReference type="GO" id="GO:0005634">
    <property type="term" value="C:nucleus"/>
    <property type="evidence" value="ECO:0007669"/>
    <property type="project" value="UniProtKB-SubCell"/>
</dbReference>
<feature type="compositionally biased region" description="Acidic residues" evidence="4">
    <location>
        <begin position="86"/>
        <end position="97"/>
    </location>
</feature>
<organism evidence="6 7">
    <name type="scientific">Bemisia tabaci</name>
    <name type="common">Sweetpotato whitefly</name>
    <name type="synonym">Aleurodes tabaci</name>
    <dbReference type="NCBI Taxonomy" id="7038"/>
    <lineage>
        <taxon>Eukaryota</taxon>
        <taxon>Metazoa</taxon>
        <taxon>Ecdysozoa</taxon>
        <taxon>Arthropoda</taxon>
        <taxon>Hexapoda</taxon>
        <taxon>Insecta</taxon>
        <taxon>Pterygota</taxon>
        <taxon>Neoptera</taxon>
        <taxon>Paraneoptera</taxon>
        <taxon>Hemiptera</taxon>
        <taxon>Sternorrhyncha</taxon>
        <taxon>Aleyrodoidea</taxon>
        <taxon>Aleyrodidae</taxon>
        <taxon>Aleyrodinae</taxon>
        <taxon>Bemisia</taxon>
    </lineage>
</organism>
<keyword evidence="7" id="KW-1185">Reference proteome</keyword>
<evidence type="ECO:0000256" key="4">
    <source>
        <dbReference type="SAM" id="MobiDB-lite"/>
    </source>
</evidence>
<gene>
    <name evidence="6" type="ORF">BEMITA_LOCUS5245</name>
</gene>
<name>A0A9P0F1U0_BEMTA</name>
<dbReference type="Gene3D" id="1.20.930.10">
    <property type="entry name" value="Conserved domain common to transcription factors TFIIS, elongin A, CRSP70"/>
    <property type="match status" value="1"/>
</dbReference>
<dbReference type="InterPro" id="IPR051870">
    <property type="entry name" value="Elongin-A_domain"/>
</dbReference>
<accession>A0A9P0F1U0</accession>
<dbReference type="PANTHER" id="PTHR15141:SF76">
    <property type="entry name" value="TRANSCRIPTION ELONGATION FACTOR B POLYPEPTIDE 3"/>
    <property type="match status" value="1"/>
</dbReference>
<sequence length="249" mass="27499">MMTELASDKLQDILDRKAQLEISTEVNQILDVLFSLFDVEMTTADLQTTLIGHTVNLLRHDESVGTVAQCLIRKWKNIIIDEMEGGESCSDSDEVSCDSDSNQSEPSDTDSVSCDCDSCPSKLHDRRSNLLKICTKATPLVKLIRVDAQKLPAIMNTDNQEEKVINQVQDAEASGSGLLESECPAVTYPSSNPKVKNCAKFPLVEVKRYIGPKRLILKSPRGKGKKSLSKCCNNPDSPNTQKRLCPEVK</sequence>
<evidence type="ECO:0000256" key="1">
    <source>
        <dbReference type="ARBA" id="ARBA00004123"/>
    </source>
</evidence>
<proteinExistence type="predicted"/>
<dbReference type="InterPro" id="IPR017923">
    <property type="entry name" value="TFIIS_N"/>
</dbReference>
<evidence type="ECO:0000313" key="6">
    <source>
        <dbReference type="EMBL" id="CAH0386084.1"/>
    </source>
</evidence>
<evidence type="ECO:0000313" key="7">
    <source>
        <dbReference type="Proteomes" id="UP001152759"/>
    </source>
</evidence>
<keyword evidence="2 3" id="KW-0539">Nucleus</keyword>
<dbReference type="SUPFAM" id="SSF47676">
    <property type="entry name" value="Conserved domain common to transcription factors TFIIS, elongin A, CRSP70"/>
    <property type="match status" value="1"/>
</dbReference>
<comment type="subcellular location">
    <subcellularLocation>
        <location evidence="1 3">Nucleus</location>
    </subcellularLocation>
</comment>
<reference evidence="6" key="1">
    <citation type="submission" date="2021-12" db="EMBL/GenBank/DDBJ databases">
        <authorList>
            <person name="King R."/>
        </authorList>
    </citation>
    <scope>NUCLEOTIDE SEQUENCE</scope>
</reference>
<evidence type="ECO:0000256" key="2">
    <source>
        <dbReference type="ARBA" id="ARBA00023242"/>
    </source>
</evidence>
<feature type="compositionally biased region" description="Polar residues" evidence="4">
    <location>
        <begin position="230"/>
        <end position="242"/>
    </location>
</feature>
<dbReference type="KEGG" id="btab:109032253"/>
<protein>
    <recommendedName>
        <fullName evidence="5">TFIIS N-terminal domain-containing protein</fullName>
    </recommendedName>
</protein>
<evidence type="ECO:0000256" key="3">
    <source>
        <dbReference type="PROSITE-ProRule" id="PRU00649"/>
    </source>
</evidence>
<dbReference type="EMBL" id="OU963864">
    <property type="protein sequence ID" value="CAH0386084.1"/>
    <property type="molecule type" value="Genomic_DNA"/>
</dbReference>
<feature type="region of interest" description="Disordered" evidence="4">
    <location>
        <begin position="86"/>
        <end position="114"/>
    </location>
</feature>
<dbReference type="PANTHER" id="PTHR15141">
    <property type="entry name" value="TRANSCRIPTION ELONGATION FACTOR B POLYPEPTIDE 3"/>
    <property type="match status" value="1"/>
</dbReference>
<feature type="region of interest" description="Disordered" evidence="4">
    <location>
        <begin position="218"/>
        <end position="249"/>
    </location>
</feature>
<dbReference type="SMART" id="SM00509">
    <property type="entry name" value="TFS2N"/>
    <property type="match status" value="1"/>
</dbReference>
<dbReference type="Pfam" id="PF08711">
    <property type="entry name" value="Med26"/>
    <property type="match status" value="1"/>
</dbReference>
<dbReference type="Proteomes" id="UP001152759">
    <property type="component" value="Chromosome 3"/>
</dbReference>
<dbReference type="InterPro" id="IPR003617">
    <property type="entry name" value="TFIIS/CRSP70_N_sub"/>
</dbReference>
<dbReference type="InterPro" id="IPR035441">
    <property type="entry name" value="TFIIS/LEDGF_dom_sf"/>
</dbReference>
<dbReference type="AlphaFoldDB" id="A0A9P0F1U0"/>
<feature type="domain" description="TFIIS N-terminal" evidence="5">
    <location>
        <begin position="1"/>
        <end position="82"/>
    </location>
</feature>